<protein>
    <submittedName>
        <fullName evidence="2">Uncharacterized protein</fullName>
    </submittedName>
</protein>
<sequence>MRLFFYSLDIILISFLFVSNPVDVDGRPVGPSGLSNAQTSETFMGYIVAQNFKDMKNDHWLLDKNDAGYRGAWFERPIYTHPGAPKNYIFCKVAQSRDFIIPADVVSVVERPHSASPLVSTNELVHRQRFTSVSGSPAVLQKTTGLNPDNIVLNPVGSNSRGPQLQMWIPRAVILHDIDHPPLSISKKPVQSFRENSDAMEEFECWKSGQDNQQLPTADWRRIAKDANINLPEQYIDDL</sequence>
<organism evidence="2 3">
    <name type="scientific">Lentinula raphanica</name>
    <dbReference type="NCBI Taxonomy" id="153919"/>
    <lineage>
        <taxon>Eukaryota</taxon>
        <taxon>Fungi</taxon>
        <taxon>Dikarya</taxon>
        <taxon>Basidiomycota</taxon>
        <taxon>Agaricomycotina</taxon>
        <taxon>Agaricomycetes</taxon>
        <taxon>Agaricomycetidae</taxon>
        <taxon>Agaricales</taxon>
        <taxon>Marasmiineae</taxon>
        <taxon>Omphalotaceae</taxon>
        <taxon>Lentinula</taxon>
    </lineage>
</organism>
<feature type="signal peptide" evidence="1">
    <location>
        <begin position="1"/>
        <end position="26"/>
    </location>
</feature>
<name>A0AA38P212_9AGAR</name>
<accession>A0AA38P212</accession>
<comment type="caution">
    <text evidence="2">The sequence shown here is derived from an EMBL/GenBank/DDBJ whole genome shotgun (WGS) entry which is preliminary data.</text>
</comment>
<keyword evidence="1" id="KW-0732">Signal</keyword>
<feature type="chain" id="PRO_5041469740" evidence="1">
    <location>
        <begin position="27"/>
        <end position="239"/>
    </location>
</feature>
<dbReference type="EMBL" id="MU806478">
    <property type="protein sequence ID" value="KAJ3834844.1"/>
    <property type="molecule type" value="Genomic_DNA"/>
</dbReference>
<dbReference type="AlphaFoldDB" id="A0AA38P212"/>
<evidence type="ECO:0000256" key="1">
    <source>
        <dbReference type="SAM" id="SignalP"/>
    </source>
</evidence>
<keyword evidence="3" id="KW-1185">Reference proteome</keyword>
<reference evidence="2" key="1">
    <citation type="submission" date="2022-08" db="EMBL/GenBank/DDBJ databases">
        <authorList>
            <consortium name="DOE Joint Genome Institute"/>
            <person name="Min B."/>
            <person name="Riley R."/>
            <person name="Sierra-Patev S."/>
            <person name="Naranjo-Ortiz M."/>
            <person name="Looney B."/>
            <person name="Konkel Z."/>
            <person name="Slot J.C."/>
            <person name="Sakamoto Y."/>
            <person name="Steenwyk J.L."/>
            <person name="Rokas A."/>
            <person name="Carro J."/>
            <person name="Camarero S."/>
            <person name="Ferreira P."/>
            <person name="Molpeceres G."/>
            <person name="Ruiz-Duenas F.J."/>
            <person name="Serrano A."/>
            <person name="Henrissat B."/>
            <person name="Drula E."/>
            <person name="Hughes K.W."/>
            <person name="Mata J.L."/>
            <person name="Ishikawa N.K."/>
            <person name="Vargas-Isla R."/>
            <person name="Ushijima S."/>
            <person name="Smith C.A."/>
            <person name="Ahrendt S."/>
            <person name="Andreopoulos W."/>
            <person name="He G."/>
            <person name="Labutti K."/>
            <person name="Lipzen A."/>
            <person name="Ng V."/>
            <person name="Sandor L."/>
            <person name="Barry K."/>
            <person name="Martinez A.T."/>
            <person name="Xiao Y."/>
            <person name="Gibbons J.G."/>
            <person name="Terashima K."/>
            <person name="Hibbett D.S."/>
            <person name="Grigoriev I.V."/>
        </authorList>
    </citation>
    <scope>NUCLEOTIDE SEQUENCE</scope>
    <source>
        <strain evidence="2">TFB9207</strain>
    </source>
</reference>
<gene>
    <name evidence="2" type="ORF">F5878DRAFT_629496</name>
</gene>
<evidence type="ECO:0000313" key="2">
    <source>
        <dbReference type="EMBL" id="KAJ3834844.1"/>
    </source>
</evidence>
<dbReference type="Proteomes" id="UP001163846">
    <property type="component" value="Unassembled WGS sequence"/>
</dbReference>
<proteinExistence type="predicted"/>
<evidence type="ECO:0000313" key="3">
    <source>
        <dbReference type="Proteomes" id="UP001163846"/>
    </source>
</evidence>